<organism evidence="1 2">
    <name type="scientific">Drosophila madeirensis</name>
    <name type="common">Fruit fly</name>
    <dbReference type="NCBI Taxonomy" id="30013"/>
    <lineage>
        <taxon>Eukaryota</taxon>
        <taxon>Metazoa</taxon>
        <taxon>Ecdysozoa</taxon>
        <taxon>Arthropoda</taxon>
        <taxon>Hexapoda</taxon>
        <taxon>Insecta</taxon>
        <taxon>Pterygota</taxon>
        <taxon>Neoptera</taxon>
        <taxon>Endopterygota</taxon>
        <taxon>Diptera</taxon>
        <taxon>Brachycera</taxon>
        <taxon>Muscomorpha</taxon>
        <taxon>Ephydroidea</taxon>
        <taxon>Drosophilidae</taxon>
        <taxon>Drosophila</taxon>
        <taxon>Sophophora</taxon>
    </lineage>
</organism>
<dbReference type="SMART" id="SM00697">
    <property type="entry name" value="DM8"/>
    <property type="match status" value="1"/>
</dbReference>
<name>A0AAU9GDA6_DROMD</name>
<proteinExistence type="predicted"/>
<dbReference type="AlphaFoldDB" id="A0AAU9GDA6"/>
<gene>
    <name evidence="1" type="ORF">DMAD_04305</name>
</gene>
<dbReference type="EMBL" id="AP029267">
    <property type="protein sequence ID" value="BFG05611.1"/>
    <property type="molecule type" value="Genomic_DNA"/>
</dbReference>
<evidence type="ECO:0000313" key="2">
    <source>
        <dbReference type="Proteomes" id="UP001500889"/>
    </source>
</evidence>
<accession>A0AAU9GDA6</accession>
<evidence type="ECO:0000313" key="1">
    <source>
        <dbReference type="EMBL" id="BFG05611.1"/>
    </source>
</evidence>
<dbReference type="Pfam" id="PF06477">
    <property type="entry name" value="DUF1091"/>
    <property type="match status" value="1"/>
</dbReference>
<dbReference type="PANTHER" id="PTHR20898:SF0">
    <property type="entry name" value="DAEDALUS ON 3-RELATED"/>
    <property type="match status" value="1"/>
</dbReference>
<keyword evidence="2" id="KW-1185">Reference proteome</keyword>
<reference evidence="1 2" key="1">
    <citation type="submission" date="2024-02" db="EMBL/GenBank/DDBJ databases">
        <title>A chromosome-level genome assembly of Drosophila madeirensis, a fruit fly species endemic to Madeira island.</title>
        <authorList>
            <person name="Tomihara K."/>
            <person name="Llopart A."/>
            <person name="Yamamoto D."/>
        </authorList>
    </citation>
    <scope>NUCLEOTIDE SEQUENCE [LARGE SCALE GENOMIC DNA]</scope>
    <source>
        <strain evidence="1 2">RF1</strain>
    </source>
</reference>
<dbReference type="Proteomes" id="UP001500889">
    <property type="component" value="Chromosome E"/>
</dbReference>
<dbReference type="InterPro" id="IPR010512">
    <property type="entry name" value="DUF1091"/>
</dbReference>
<dbReference type="PANTHER" id="PTHR20898">
    <property type="entry name" value="DAEDALUS ON 3-RELATED-RELATED"/>
    <property type="match status" value="1"/>
</dbReference>
<sequence length="243" mass="27957">MNAIPDQTHVLTTSIIAGNYNFAIKNILIFAYAPPSKLIVEFTLRIQILSTMQTELLLLQFLCFCLDERQVLCDDQLVYKMTNIECQGNPDRVKNISCSLKAINWNKAIANMDCYLSVPLRNPVIRLQLFQRDYANQWKPFLVDVSFNVNDVISRRSFLPYGVIMWKCLQRFTNVNHSFPISGHLFARNGYLDTSLVPPFPIGIYQLSFVFVDKNSTVSEHIGTVKFYIQSMLTVKSKKRPKS</sequence>
<protein>
    <submittedName>
        <fullName evidence="1">Uncharacterized protein</fullName>
    </submittedName>
</protein>